<dbReference type="GO" id="GO:0099402">
    <property type="term" value="P:plant organ development"/>
    <property type="evidence" value="ECO:0007669"/>
    <property type="project" value="UniProtKB-ARBA"/>
</dbReference>
<feature type="repeat" description="PPR" evidence="2">
    <location>
        <begin position="312"/>
        <end position="342"/>
    </location>
</feature>
<dbReference type="PANTHER" id="PTHR24015">
    <property type="entry name" value="OS07G0578800 PROTEIN-RELATED"/>
    <property type="match status" value="1"/>
</dbReference>
<keyword evidence="4" id="KW-1185">Reference proteome</keyword>
<dbReference type="GO" id="GO:0003723">
    <property type="term" value="F:RNA binding"/>
    <property type="evidence" value="ECO:0007669"/>
    <property type="project" value="InterPro"/>
</dbReference>
<name>A0A830D832_9LAMI</name>
<accession>A0A830D832</accession>
<dbReference type="FunFam" id="1.25.40.10:FF:000158">
    <property type="entry name" value="pentatricopeptide repeat-containing protein At2g33680"/>
    <property type="match status" value="1"/>
</dbReference>
<feature type="repeat" description="PPR" evidence="2">
    <location>
        <begin position="343"/>
        <end position="377"/>
    </location>
</feature>
<dbReference type="Pfam" id="PF01535">
    <property type="entry name" value="PPR"/>
    <property type="match status" value="6"/>
</dbReference>
<evidence type="ECO:0000313" key="4">
    <source>
        <dbReference type="Proteomes" id="UP000653305"/>
    </source>
</evidence>
<feature type="repeat" description="PPR" evidence="2">
    <location>
        <begin position="6"/>
        <end position="40"/>
    </location>
</feature>
<evidence type="ECO:0000313" key="3">
    <source>
        <dbReference type="EMBL" id="GFQ07897.1"/>
    </source>
</evidence>
<feature type="non-terminal residue" evidence="3">
    <location>
        <position position="445"/>
    </location>
</feature>
<proteinExistence type="predicted"/>
<dbReference type="Pfam" id="PF13041">
    <property type="entry name" value="PPR_2"/>
    <property type="match status" value="2"/>
</dbReference>
<reference evidence="3" key="1">
    <citation type="submission" date="2020-07" db="EMBL/GenBank/DDBJ databases">
        <title>Ethylene signaling mediates host invasion by parasitic plants.</title>
        <authorList>
            <person name="Yoshida S."/>
        </authorList>
    </citation>
    <scope>NUCLEOTIDE SEQUENCE</scope>
    <source>
        <strain evidence="3">Okayama</strain>
    </source>
</reference>
<dbReference type="InterPro" id="IPR002885">
    <property type="entry name" value="PPR_rpt"/>
</dbReference>
<dbReference type="FunFam" id="1.25.40.10:FF:000196">
    <property type="entry name" value="Pentatricopeptide repeat-containing protein At4g14850"/>
    <property type="match status" value="1"/>
</dbReference>
<sequence>MGYESDIMLSNDLIDMYRKCGKIEKARSVFDEMPKRNVVSWAALMCGYLHAGNAKASLSLLNEMGFSDVRPNDYILSTSMKACAILAALESGKQIHALCSKTGLELYPFVGNSIIDMYFKCGESGHAEQVFDEMPMRTLISWNAMISGYTLSEDTSDKALHFLVEMQKRGEKPDDFTFSSGLKACRGLKAIQEGKQIHAFIVRHGYSISTHKIIAGSLVDLYAQCGRLFDALHVFDKMEVKSLVSWTALMVNYARQGHLLETMNLFRHLRMSVNVLDSFVLSSLINVFADFAMVGLGKQMHAYVIKIPYDLDVSVINSILDMYLKCGLIEEAEKLFNKMVTKNVVSYTVMITGYGKNGLGKKAVRVFEKMGIEKIGPDLVTYLAVLSACSHSGLVEESQECFKRLCNDERVKPRVEHYACMVDVLGRAGRLKEAKDVIEKMPVRA</sequence>
<organism evidence="3 4">
    <name type="scientific">Phtheirospermum japonicum</name>
    <dbReference type="NCBI Taxonomy" id="374723"/>
    <lineage>
        <taxon>Eukaryota</taxon>
        <taxon>Viridiplantae</taxon>
        <taxon>Streptophyta</taxon>
        <taxon>Embryophyta</taxon>
        <taxon>Tracheophyta</taxon>
        <taxon>Spermatophyta</taxon>
        <taxon>Magnoliopsida</taxon>
        <taxon>eudicotyledons</taxon>
        <taxon>Gunneridae</taxon>
        <taxon>Pentapetalae</taxon>
        <taxon>asterids</taxon>
        <taxon>lamiids</taxon>
        <taxon>Lamiales</taxon>
        <taxon>Orobanchaceae</taxon>
        <taxon>Orobanchaceae incertae sedis</taxon>
        <taxon>Phtheirospermum</taxon>
    </lineage>
</organism>
<evidence type="ECO:0000256" key="1">
    <source>
        <dbReference type="ARBA" id="ARBA00022737"/>
    </source>
</evidence>
<dbReference type="Gene3D" id="1.25.40.10">
    <property type="entry name" value="Tetratricopeptide repeat domain"/>
    <property type="match status" value="4"/>
</dbReference>
<gene>
    <name evidence="3" type="ORF">PHJA_002933700</name>
</gene>
<dbReference type="AlphaFoldDB" id="A0A830D832"/>
<protein>
    <submittedName>
        <fullName evidence="3">Putative pentatricopeptide repeat-containing protein at3g15130</fullName>
    </submittedName>
</protein>
<dbReference type="InterPro" id="IPR046960">
    <property type="entry name" value="PPR_At4g14850-like_plant"/>
</dbReference>
<dbReference type="NCBIfam" id="TIGR00756">
    <property type="entry name" value="PPR"/>
    <property type="match status" value="7"/>
</dbReference>
<evidence type="ECO:0000256" key="2">
    <source>
        <dbReference type="PROSITE-ProRule" id="PRU00708"/>
    </source>
</evidence>
<keyword evidence="1" id="KW-0677">Repeat</keyword>
<dbReference type="FunFam" id="1.25.40.10:FF:000285">
    <property type="entry name" value="Pentatricopeptide repeat-containing protein, chloroplastic"/>
    <property type="match status" value="1"/>
</dbReference>
<dbReference type="OrthoDB" id="185373at2759"/>
<dbReference type="PROSITE" id="PS51375">
    <property type="entry name" value="PPR"/>
    <property type="match status" value="5"/>
</dbReference>
<dbReference type="PANTHER" id="PTHR24015:SF2033">
    <property type="entry name" value="PENTATRICOPEPTIDE REPEAT-CONTAINING PROTEIN"/>
    <property type="match status" value="1"/>
</dbReference>
<feature type="repeat" description="PPR" evidence="2">
    <location>
        <begin position="378"/>
        <end position="413"/>
    </location>
</feature>
<comment type="caution">
    <text evidence="3">The sequence shown here is derived from an EMBL/GenBank/DDBJ whole genome shotgun (WGS) entry which is preliminary data.</text>
</comment>
<dbReference type="EMBL" id="BMAC01002112">
    <property type="protein sequence ID" value="GFQ07897.1"/>
    <property type="molecule type" value="Genomic_DNA"/>
</dbReference>
<feature type="repeat" description="PPR" evidence="2">
    <location>
        <begin position="138"/>
        <end position="173"/>
    </location>
</feature>
<dbReference type="Proteomes" id="UP000653305">
    <property type="component" value="Unassembled WGS sequence"/>
</dbReference>
<dbReference type="GO" id="GO:0009451">
    <property type="term" value="P:RNA modification"/>
    <property type="evidence" value="ECO:0007669"/>
    <property type="project" value="InterPro"/>
</dbReference>
<dbReference type="InterPro" id="IPR011990">
    <property type="entry name" value="TPR-like_helical_dom_sf"/>
</dbReference>